<reference evidence="3 4" key="1">
    <citation type="journal article" date="2012" name="BMC Genomics">
        <title>Comparative genomic analysis of the genus Staphylococcus including Staphylococcus aureus and its newly described sister species Staphylococcus simiae.</title>
        <authorList>
            <person name="Suzuki H."/>
            <person name="Lefebure T."/>
            <person name="Pavinski Bitar P."/>
            <person name="Stanhope M.J."/>
        </authorList>
    </citation>
    <scope>NUCLEOTIDE SEQUENCE [LARGE SCALE GENOMIC DNA]</scope>
    <source>
        <strain evidence="3 4">CCM 7213</strain>
    </source>
</reference>
<dbReference type="SUPFAM" id="SSF51735">
    <property type="entry name" value="NAD(P)-binding Rossmann-fold domains"/>
    <property type="match status" value="1"/>
</dbReference>
<keyword evidence="4" id="KW-1185">Reference proteome</keyword>
<dbReference type="AlphaFoldDB" id="G5JJ93"/>
<dbReference type="RefSeq" id="WP_002464248.1">
    <property type="nucleotide sequence ID" value="NZ_AEUN01000437.1"/>
</dbReference>
<evidence type="ECO:0000256" key="1">
    <source>
        <dbReference type="ARBA" id="ARBA00006484"/>
    </source>
</evidence>
<evidence type="ECO:0000313" key="4">
    <source>
        <dbReference type="Proteomes" id="UP000005413"/>
    </source>
</evidence>
<dbReference type="Pfam" id="PF00106">
    <property type="entry name" value="adh_short"/>
    <property type="match status" value="1"/>
</dbReference>
<dbReference type="PRINTS" id="PR00080">
    <property type="entry name" value="SDRFAMILY"/>
</dbReference>
<dbReference type="PANTHER" id="PTHR42879:SF2">
    <property type="entry name" value="3-OXOACYL-[ACYL-CARRIER-PROTEIN] REDUCTASE FABG"/>
    <property type="match status" value="1"/>
</dbReference>
<dbReference type="PATRIC" id="fig|911238.3.peg.1336"/>
<protein>
    <submittedName>
        <fullName evidence="3">Acetoacetyl-CoA reductase, putative</fullName>
    </submittedName>
</protein>
<dbReference type="InterPro" id="IPR036291">
    <property type="entry name" value="NAD(P)-bd_dom_sf"/>
</dbReference>
<comment type="caution">
    <text evidence="3">The sequence shown here is derived from an EMBL/GenBank/DDBJ whole genome shotgun (WGS) entry which is preliminary data.</text>
</comment>
<gene>
    <name evidence="3" type="ORF">SS7213T_07732</name>
</gene>
<evidence type="ECO:0000256" key="2">
    <source>
        <dbReference type="RuleBase" id="RU000363"/>
    </source>
</evidence>
<dbReference type="InterPro" id="IPR002347">
    <property type="entry name" value="SDR_fam"/>
</dbReference>
<dbReference type="OrthoDB" id="9803333at2"/>
<proteinExistence type="inferred from homology"/>
<dbReference type="CDD" id="cd05233">
    <property type="entry name" value="SDR_c"/>
    <property type="match status" value="1"/>
</dbReference>
<dbReference type="InterPro" id="IPR050259">
    <property type="entry name" value="SDR"/>
</dbReference>
<organism evidence="3 4">
    <name type="scientific">Staphylococcus simiae CCM 7213 = CCUG 51256</name>
    <dbReference type="NCBI Taxonomy" id="911238"/>
    <lineage>
        <taxon>Bacteria</taxon>
        <taxon>Bacillati</taxon>
        <taxon>Bacillota</taxon>
        <taxon>Bacilli</taxon>
        <taxon>Bacillales</taxon>
        <taxon>Staphylococcaceae</taxon>
        <taxon>Staphylococcus</taxon>
    </lineage>
</organism>
<comment type="similarity">
    <text evidence="1 2">Belongs to the short-chain dehydrogenases/reductases (SDR) family.</text>
</comment>
<sequence length="234" mass="26155">MKALVIGGSGSIGSAIVKRLLQDGYEVYLHYCHADIVQLEAQYRGERIHFIQADLSQPLDLDATFNVIEELDCLIYTSGQALYGMLQDMTDDQINNSYQLNVLQLIRMCRYFVDQLRQSQNGRIIVISSIWGETGASMETIYSAMKSAQLGFVKALSQELALTTVTVNAITPGFVAGNMAQHWDETELTSIITDLPQQRMVLPSEIAHTCAYLYHYQAKSITGTIQKVNGGWYL</sequence>
<evidence type="ECO:0000313" key="3">
    <source>
        <dbReference type="EMBL" id="EHJ07727.1"/>
    </source>
</evidence>
<dbReference type="NCBIfam" id="NF047420">
    <property type="entry name" value="EF_P_mod_YmfI"/>
    <property type="match status" value="1"/>
</dbReference>
<accession>G5JJ93</accession>
<dbReference type="PRINTS" id="PR00081">
    <property type="entry name" value="GDHRDH"/>
</dbReference>
<name>G5JJ93_9STAP</name>
<dbReference type="PANTHER" id="PTHR42879">
    <property type="entry name" value="3-OXOACYL-(ACYL-CARRIER-PROTEIN) REDUCTASE"/>
    <property type="match status" value="1"/>
</dbReference>
<dbReference type="EMBL" id="AEUN01000437">
    <property type="protein sequence ID" value="EHJ07727.1"/>
    <property type="molecule type" value="Genomic_DNA"/>
</dbReference>
<dbReference type="Proteomes" id="UP000005413">
    <property type="component" value="Unassembled WGS sequence"/>
</dbReference>
<dbReference type="Gene3D" id="3.40.50.720">
    <property type="entry name" value="NAD(P)-binding Rossmann-like Domain"/>
    <property type="match status" value="1"/>
</dbReference>